<dbReference type="GO" id="GO:0046872">
    <property type="term" value="F:metal ion binding"/>
    <property type="evidence" value="ECO:0007669"/>
    <property type="project" value="UniProtKB-KW"/>
</dbReference>
<evidence type="ECO:0000256" key="5">
    <source>
        <dbReference type="ARBA" id="ARBA00022723"/>
    </source>
</evidence>
<evidence type="ECO:0000256" key="10">
    <source>
        <dbReference type="ARBA" id="ARBA00049518"/>
    </source>
</evidence>
<comment type="catalytic activity">
    <reaction evidence="10">
        <text>hydrogen sulfide + 6 oxidized [2Fe-2S]-[ferredoxin] + 3 H2O = sulfite + 6 reduced [2Fe-2S]-[ferredoxin] + 7 H(+)</text>
        <dbReference type="Rhea" id="RHEA:23132"/>
        <dbReference type="Rhea" id="RHEA-COMP:10000"/>
        <dbReference type="Rhea" id="RHEA-COMP:10001"/>
        <dbReference type="ChEBI" id="CHEBI:15377"/>
        <dbReference type="ChEBI" id="CHEBI:15378"/>
        <dbReference type="ChEBI" id="CHEBI:17359"/>
        <dbReference type="ChEBI" id="CHEBI:29919"/>
        <dbReference type="ChEBI" id="CHEBI:33737"/>
        <dbReference type="ChEBI" id="CHEBI:33738"/>
        <dbReference type="EC" id="1.8.7.1"/>
    </reaction>
</comment>
<keyword evidence="3" id="KW-0004">4Fe-4S</keyword>
<dbReference type="InterPro" id="IPR051329">
    <property type="entry name" value="NIR_SIR_4Fe-4S"/>
</dbReference>
<dbReference type="EC" id="1.8.7.1" evidence="2"/>
<sequence>MEPSTAGRKGSLTDPEVYENVPGQIIPAIAREFDDFDNEAEKYLSGQTPENEFIGFRLKQGVYGQRQPDVQMIRIKLPFGGITPDQMDNFADVIERYAPLNKGHITTRQNIQIHHVPLRDAAALIRDLSETGLSSREGCGNTVRNVTGDPWAGIREDEVFDPTPYVGAYVRYFVRHPTTQLMPRKVKTAFEGTPSEDRSITGIHDIAFIARYGEDGTKGFEVRVGGGTAIMPRIAPTLYDFVEADNGDYLKVAEAVFRIFDAQDWLRVNRARARLKVFVDKFGIDELRAQVDEQLKGDWVHERDFSVAPRRFDYDEEAGAPEVPASYGSPNGDLSEFERFCGSNVVAQRQAGFSAVEVKVYRGDLTPEQFRGLGQLMRDFSGGNARMTVGQNIVLRWVRDEAVYDVWQRLVELGLGEAGAQEITDNVSCPGTDSCKLGITSSMGLNAAINQKLREMDITDPLSRRIHIKNSGCPNGCSQHHIADLGFYGASIKVGEHTIPAYVAHVGGVYEEGRVAYGTRLKVRLPAKRVPDAVERWVRMYEAERTEGETFKAYADRVGTARFEDEVKGDLALPVEFGLDTMNMFLDWDRHQPFAVQRGEGECAV</sequence>
<keyword evidence="5" id="KW-0479">Metal-binding</keyword>
<accession>A0A5B8TZZ8</accession>
<organism evidence="13 14">
    <name type="scientific">Baekduia soli</name>
    <dbReference type="NCBI Taxonomy" id="496014"/>
    <lineage>
        <taxon>Bacteria</taxon>
        <taxon>Bacillati</taxon>
        <taxon>Actinomycetota</taxon>
        <taxon>Thermoleophilia</taxon>
        <taxon>Solirubrobacterales</taxon>
        <taxon>Baekduiaceae</taxon>
        <taxon>Baekduia</taxon>
    </lineage>
</organism>
<evidence type="ECO:0000256" key="2">
    <source>
        <dbReference type="ARBA" id="ARBA00012353"/>
    </source>
</evidence>
<evidence type="ECO:0000259" key="12">
    <source>
        <dbReference type="Pfam" id="PF03460"/>
    </source>
</evidence>
<dbReference type="PROSITE" id="PS00365">
    <property type="entry name" value="NIR_SIR"/>
    <property type="match status" value="1"/>
</dbReference>
<dbReference type="Pfam" id="PF01077">
    <property type="entry name" value="NIR_SIR"/>
    <property type="match status" value="2"/>
</dbReference>
<protein>
    <recommendedName>
        <fullName evidence="2">assimilatory sulfite reductase (ferredoxin)</fullName>
        <ecNumber evidence="2">1.8.7.1</ecNumber>
    </recommendedName>
</protein>
<keyword evidence="4" id="KW-0349">Heme</keyword>
<dbReference type="Proteomes" id="UP000321805">
    <property type="component" value="Chromosome"/>
</dbReference>
<keyword evidence="14" id="KW-1185">Reference proteome</keyword>
<dbReference type="PRINTS" id="PR00397">
    <property type="entry name" value="SIROHAEM"/>
</dbReference>
<evidence type="ECO:0000256" key="1">
    <source>
        <dbReference type="ARBA" id="ARBA00003247"/>
    </source>
</evidence>
<evidence type="ECO:0000256" key="6">
    <source>
        <dbReference type="ARBA" id="ARBA00022784"/>
    </source>
</evidence>
<dbReference type="InterPro" id="IPR005117">
    <property type="entry name" value="NiRdtase/SiRdtase_haem-b_fer"/>
</dbReference>
<evidence type="ECO:0000259" key="11">
    <source>
        <dbReference type="Pfam" id="PF01077"/>
    </source>
</evidence>
<keyword evidence="8" id="KW-0408">Iron</keyword>
<dbReference type="KEGG" id="bsol:FSW04_01035"/>
<reference evidence="13 14" key="1">
    <citation type="journal article" date="2018" name="J. Microbiol.">
        <title>Baekduia soli gen. nov., sp. nov., a novel bacterium isolated from the soil of Baekdu Mountain and proposal of a novel family name, Baekduiaceae fam. nov.</title>
        <authorList>
            <person name="An D.S."/>
            <person name="Siddiqi M.Z."/>
            <person name="Kim K.H."/>
            <person name="Yu H.S."/>
            <person name="Im W.T."/>
        </authorList>
    </citation>
    <scope>NUCLEOTIDE SEQUENCE [LARGE SCALE GENOMIC DNA]</scope>
    <source>
        <strain evidence="13 14">BR7-21</strain>
    </source>
</reference>
<dbReference type="Pfam" id="PF03460">
    <property type="entry name" value="NIR_SIR_ferr"/>
    <property type="match status" value="2"/>
</dbReference>
<keyword evidence="7" id="KW-0560">Oxidoreductase</keyword>
<dbReference type="InterPro" id="IPR006067">
    <property type="entry name" value="NO2/SO3_Rdtase_4Fe4S_dom"/>
</dbReference>
<dbReference type="InterPro" id="IPR006066">
    <property type="entry name" value="NO2/SO3_Rdtase_FeS/sirohaem_BS"/>
</dbReference>
<evidence type="ECO:0000256" key="3">
    <source>
        <dbReference type="ARBA" id="ARBA00022485"/>
    </source>
</evidence>
<dbReference type="GO" id="GO:0020037">
    <property type="term" value="F:heme binding"/>
    <property type="evidence" value="ECO:0007669"/>
    <property type="project" value="InterPro"/>
</dbReference>
<feature type="domain" description="Nitrite/Sulfite reductase ferredoxin-like" evidence="12">
    <location>
        <begin position="347"/>
        <end position="412"/>
    </location>
</feature>
<dbReference type="SUPFAM" id="SSF55124">
    <property type="entry name" value="Nitrite/Sulfite reductase N-terminal domain-like"/>
    <property type="match status" value="2"/>
</dbReference>
<comment type="function">
    <text evidence="1">Catalyzes the reduction of sulfite to sulfide, a step in the biosynthesis of sulfur-containing amino acids and cofactors.</text>
</comment>
<evidence type="ECO:0000256" key="4">
    <source>
        <dbReference type="ARBA" id="ARBA00022617"/>
    </source>
</evidence>
<feature type="domain" description="Nitrite/Sulfite reductase ferredoxin-like" evidence="12">
    <location>
        <begin position="63"/>
        <end position="130"/>
    </location>
</feature>
<evidence type="ECO:0000313" key="14">
    <source>
        <dbReference type="Proteomes" id="UP000321805"/>
    </source>
</evidence>
<feature type="domain" description="Nitrite/sulphite reductase 4Fe-4S" evidence="11">
    <location>
        <begin position="139"/>
        <end position="296"/>
    </location>
</feature>
<dbReference type="PANTHER" id="PTHR32439">
    <property type="entry name" value="FERREDOXIN--NITRITE REDUCTASE, CHLOROPLASTIC"/>
    <property type="match status" value="1"/>
</dbReference>
<dbReference type="InterPro" id="IPR036136">
    <property type="entry name" value="Nit/Sulf_reduc_fer-like_dom_sf"/>
</dbReference>
<dbReference type="AlphaFoldDB" id="A0A5B8TZZ8"/>
<evidence type="ECO:0000256" key="9">
    <source>
        <dbReference type="ARBA" id="ARBA00023014"/>
    </source>
</evidence>
<dbReference type="SUPFAM" id="SSF56014">
    <property type="entry name" value="Nitrite and sulphite reductase 4Fe-4S domain-like"/>
    <property type="match status" value="2"/>
</dbReference>
<dbReference type="InterPro" id="IPR045854">
    <property type="entry name" value="NO2/SO3_Rdtase_4Fe4S_sf"/>
</dbReference>
<dbReference type="GO" id="GO:0051539">
    <property type="term" value="F:4 iron, 4 sulfur cluster binding"/>
    <property type="evidence" value="ECO:0007669"/>
    <property type="project" value="UniProtKB-KW"/>
</dbReference>
<dbReference type="RefSeq" id="WP_146915344.1">
    <property type="nucleotide sequence ID" value="NZ_CP042430.1"/>
</dbReference>
<dbReference type="Gene3D" id="3.30.413.10">
    <property type="entry name" value="Sulfite Reductase Hemoprotein, domain 1"/>
    <property type="match status" value="2"/>
</dbReference>
<name>A0A5B8TZZ8_9ACTN</name>
<keyword evidence="6" id="KW-0883">Thioether bond</keyword>
<keyword evidence="9" id="KW-0411">Iron-sulfur</keyword>
<dbReference type="GO" id="GO:0050311">
    <property type="term" value="F:sulfite reductase (ferredoxin) activity"/>
    <property type="evidence" value="ECO:0007669"/>
    <property type="project" value="UniProtKB-EC"/>
</dbReference>
<evidence type="ECO:0000313" key="13">
    <source>
        <dbReference type="EMBL" id="QEC46298.1"/>
    </source>
</evidence>
<evidence type="ECO:0000256" key="7">
    <source>
        <dbReference type="ARBA" id="ARBA00023002"/>
    </source>
</evidence>
<dbReference type="Gene3D" id="3.90.480.10">
    <property type="entry name" value="Sulfite Reductase Hemoprotein,Domain 2"/>
    <property type="match status" value="1"/>
</dbReference>
<gene>
    <name evidence="13" type="ORF">FSW04_01035</name>
</gene>
<feature type="domain" description="Nitrite/sulphite reductase 4Fe-4S" evidence="11">
    <location>
        <begin position="422"/>
        <end position="570"/>
    </location>
</feature>
<dbReference type="PANTHER" id="PTHR32439:SF9">
    <property type="entry name" value="BLR3264 PROTEIN"/>
    <property type="match status" value="1"/>
</dbReference>
<dbReference type="EMBL" id="CP042430">
    <property type="protein sequence ID" value="QEC46298.1"/>
    <property type="molecule type" value="Genomic_DNA"/>
</dbReference>
<proteinExistence type="predicted"/>
<dbReference type="OrthoDB" id="3189055at2"/>
<evidence type="ECO:0000256" key="8">
    <source>
        <dbReference type="ARBA" id="ARBA00023004"/>
    </source>
</evidence>